<reference evidence="2 3" key="1">
    <citation type="journal article" date="2019" name="Int. J. Syst. Evol. Microbiol.">
        <title>The Global Catalogue of Microorganisms (GCM) 10K type strain sequencing project: providing services to taxonomists for standard genome sequencing and annotation.</title>
        <authorList>
            <consortium name="The Broad Institute Genomics Platform"/>
            <consortium name="The Broad Institute Genome Sequencing Center for Infectious Disease"/>
            <person name="Wu L."/>
            <person name="Ma J."/>
        </authorList>
    </citation>
    <scope>NUCLEOTIDE SEQUENCE [LARGE SCALE GENOMIC DNA]</scope>
    <source>
        <strain evidence="2 3">DSM 29988</strain>
    </source>
</reference>
<keyword evidence="1" id="KW-1133">Transmembrane helix</keyword>
<feature type="transmembrane region" description="Helical" evidence="1">
    <location>
        <begin position="26"/>
        <end position="47"/>
    </location>
</feature>
<feature type="transmembrane region" description="Helical" evidence="1">
    <location>
        <begin position="184"/>
        <end position="204"/>
    </location>
</feature>
<dbReference type="AlphaFoldDB" id="A0ABD5ZH18"/>
<feature type="transmembrane region" description="Helical" evidence="1">
    <location>
        <begin position="211"/>
        <end position="230"/>
    </location>
</feature>
<dbReference type="Proteomes" id="UP001596481">
    <property type="component" value="Unassembled WGS sequence"/>
</dbReference>
<evidence type="ECO:0000313" key="2">
    <source>
        <dbReference type="EMBL" id="MFC7204379.1"/>
    </source>
</evidence>
<proteinExistence type="predicted"/>
<feature type="transmembrane region" description="Helical" evidence="1">
    <location>
        <begin position="236"/>
        <end position="255"/>
    </location>
</feature>
<feature type="transmembrane region" description="Helical" evidence="1">
    <location>
        <begin position="120"/>
        <end position="138"/>
    </location>
</feature>
<gene>
    <name evidence="2" type="ORF">ACFQJC_12700</name>
</gene>
<name>A0ABD5ZH18_9EURY</name>
<keyword evidence="1" id="KW-0472">Membrane</keyword>
<feature type="transmembrane region" description="Helical" evidence="1">
    <location>
        <begin position="94"/>
        <end position="114"/>
    </location>
</feature>
<evidence type="ECO:0000256" key="1">
    <source>
        <dbReference type="SAM" id="Phobius"/>
    </source>
</evidence>
<dbReference type="EMBL" id="JBHTAA010000005">
    <property type="protein sequence ID" value="MFC7204379.1"/>
    <property type="molecule type" value="Genomic_DNA"/>
</dbReference>
<organism evidence="2 3">
    <name type="scientific">Haloferax namakaokahaiae</name>
    <dbReference type="NCBI Taxonomy" id="1748331"/>
    <lineage>
        <taxon>Archaea</taxon>
        <taxon>Methanobacteriati</taxon>
        <taxon>Methanobacteriota</taxon>
        <taxon>Stenosarchaea group</taxon>
        <taxon>Halobacteria</taxon>
        <taxon>Halobacteriales</taxon>
        <taxon>Haloferacaceae</taxon>
        <taxon>Haloferax</taxon>
    </lineage>
</organism>
<keyword evidence="1" id="KW-0812">Transmembrane</keyword>
<feature type="transmembrane region" description="Helical" evidence="1">
    <location>
        <begin position="150"/>
        <end position="172"/>
    </location>
</feature>
<comment type="caution">
    <text evidence="2">The sequence shown here is derived from an EMBL/GenBank/DDBJ whole genome shotgun (WGS) entry which is preliminary data.</text>
</comment>
<dbReference type="RefSeq" id="WP_390224027.1">
    <property type="nucleotide sequence ID" value="NZ_JBHTAA010000005.1"/>
</dbReference>
<evidence type="ECO:0000313" key="3">
    <source>
        <dbReference type="Proteomes" id="UP001596481"/>
    </source>
</evidence>
<protein>
    <submittedName>
        <fullName evidence="2">Uncharacterized protein</fullName>
    </submittedName>
</protein>
<accession>A0ABD5ZH18</accession>
<keyword evidence="3" id="KW-1185">Reference proteome</keyword>
<feature type="transmembrane region" description="Helical" evidence="1">
    <location>
        <begin position="67"/>
        <end position="87"/>
    </location>
</feature>
<sequence>MSFNDQPTVGEPSPETPTLFKRARLYAFYLLALVTLAMAAAFTAELLTLSLTGWGSAGVLLAEHRLHVMTIAALIWITVLGVAAQLYRPRRRAALLQASFGVVTLVLLGTVLGGGPLQEVLPFFILIGLMTLLHPEGLNVLASGDDYSPVLLALVGVAAIPLLAFAANQVLLQGSGDSHALLGHYAEMAVMSIALLMMGLIASAGATGHRYVAWETAGLAVYVGSLSIAFPAQASAVGLIWGSLLIVWGVSFVAVSELRTAGRTTLGRERQLDVDRTLRV</sequence>